<reference evidence="2" key="1">
    <citation type="submission" date="2023-07" db="EMBL/GenBank/DDBJ databases">
        <title>Chryseobacterium sp. strain PBS4-4 Genome sequencing and assembly.</title>
        <authorList>
            <person name="Jung Y."/>
        </authorList>
    </citation>
    <scope>NUCLEOTIDE SEQUENCE [LARGE SCALE GENOMIC DNA]</scope>
    <source>
        <strain evidence="2">PBS4-4</strain>
    </source>
</reference>
<protein>
    <recommendedName>
        <fullName evidence="3">SDR family NAD(P)-dependent oxidoreductase</fullName>
    </recommendedName>
</protein>
<proteinExistence type="predicted"/>
<gene>
    <name evidence="1" type="ORF">NZ698_07910</name>
</gene>
<dbReference type="Proteomes" id="UP001208649">
    <property type="component" value="Unassembled WGS sequence"/>
</dbReference>
<dbReference type="SUPFAM" id="SSF51735">
    <property type="entry name" value="NAD(P)-binding Rossmann-fold domains"/>
    <property type="match status" value="1"/>
</dbReference>
<name>A0ABT2W6T8_9FLAO</name>
<evidence type="ECO:0008006" key="3">
    <source>
        <dbReference type="Google" id="ProtNLM"/>
    </source>
</evidence>
<sequence>MNKTIFITGASTGFGKLTATTLAKAGFTVIAGMHGVKGKK</sequence>
<keyword evidence="2" id="KW-1185">Reference proteome</keyword>
<dbReference type="InterPro" id="IPR036291">
    <property type="entry name" value="NAD(P)-bd_dom_sf"/>
</dbReference>
<evidence type="ECO:0000313" key="2">
    <source>
        <dbReference type="Proteomes" id="UP001208649"/>
    </source>
</evidence>
<accession>A0ABT2W6T8</accession>
<dbReference type="Gene3D" id="3.40.50.720">
    <property type="entry name" value="NAD(P)-binding Rossmann-like Domain"/>
    <property type="match status" value="1"/>
</dbReference>
<comment type="caution">
    <text evidence="1">The sequence shown here is derived from an EMBL/GenBank/DDBJ whole genome shotgun (WGS) entry which is preliminary data.</text>
</comment>
<dbReference type="EMBL" id="JAOTEM010000001">
    <property type="protein sequence ID" value="MCU7617119.1"/>
    <property type="molecule type" value="Genomic_DNA"/>
</dbReference>
<organism evidence="1 2">
    <name type="scientific">Chryseobacterium edaphi</name>
    <dbReference type="NCBI Taxonomy" id="2976532"/>
    <lineage>
        <taxon>Bacteria</taxon>
        <taxon>Pseudomonadati</taxon>
        <taxon>Bacteroidota</taxon>
        <taxon>Flavobacteriia</taxon>
        <taxon>Flavobacteriales</taxon>
        <taxon>Weeksellaceae</taxon>
        <taxon>Chryseobacterium group</taxon>
        <taxon>Chryseobacterium</taxon>
    </lineage>
</organism>
<dbReference type="RefSeq" id="WP_263002534.1">
    <property type="nucleotide sequence ID" value="NZ_JAOTEM010000001.1"/>
</dbReference>
<evidence type="ECO:0000313" key="1">
    <source>
        <dbReference type="EMBL" id="MCU7617119.1"/>
    </source>
</evidence>